<proteinExistence type="predicted"/>
<protein>
    <submittedName>
        <fullName evidence="1">Unannotated protein</fullName>
    </submittedName>
</protein>
<accession>A0A6J6HFD9</accession>
<dbReference type="AlphaFoldDB" id="A0A6J6HFD9"/>
<organism evidence="1">
    <name type="scientific">freshwater metagenome</name>
    <dbReference type="NCBI Taxonomy" id="449393"/>
    <lineage>
        <taxon>unclassified sequences</taxon>
        <taxon>metagenomes</taxon>
        <taxon>ecological metagenomes</taxon>
    </lineage>
</organism>
<gene>
    <name evidence="1" type="ORF">UFOPK1835_01179</name>
</gene>
<evidence type="ECO:0000313" key="1">
    <source>
        <dbReference type="EMBL" id="CAB4612402.1"/>
    </source>
</evidence>
<reference evidence="1" key="1">
    <citation type="submission" date="2020-05" db="EMBL/GenBank/DDBJ databases">
        <authorList>
            <person name="Chiriac C."/>
            <person name="Salcher M."/>
            <person name="Ghai R."/>
            <person name="Kavagutti S V."/>
        </authorList>
    </citation>
    <scope>NUCLEOTIDE SEQUENCE</scope>
</reference>
<name>A0A6J6HFD9_9ZZZZ</name>
<sequence length="53" mass="5888">MQHTEACADCVVSFICSREPGDAVIVDVGEYRALKMLSDSGLVPELRHRRRIG</sequence>
<dbReference type="EMBL" id="CAEZUP010000047">
    <property type="protein sequence ID" value="CAB4612402.1"/>
    <property type="molecule type" value="Genomic_DNA"/>
</dbReference>